<feature type="compositionally biased region" description="Low complexity" evidence="8">
    <location>
        <begin position="766"/>
        <end position="777"/>
    </location>
</feature>
<feature type="compositionally biased region" description="Polar residues" evidence="8">
    <location>
        <begin position="1105"/>
        <end position="1115"/>
    </location>
</feature>
<dbReference type="SUPFAM" id="SSF53335">
    <property type="entry name" value="S-adenosyl-L-methionine-dependent methyltransferases"/>
    <property type="match status" value="1"/>
</dbReference>
<evidence type="ECO:0000256" key="5">
    <source>
        <dbReference type="ARBA" id="ARBA00048763"/>
    </source>
</evidence>
<protein>
    <recommendedName>
        <fullName evidence="1">Trimethylguanosine synthase</fullName>
    </recommendedName>
    <alternativeName>
        <fullName evidence="7">Cap-specific guanine-N(2) methyltransferase</fullName>
    </alternativeName>
</protein>
<feature type="compositionally biased region" description="Basic and acidic residues" evidence="8">
    <location>
        <begin position="29"/>
        <end position="69"/>
    </location>
</feature>
<feature type="region of interest" description="Disordered" evidence="8">
    <location>
        <begin position="1340"/>
        <end position="1372"/>
    </location>
</feature>
<comment type="catalytic activity">
    <reaction evidence="3">
        <text>a 5'-end (N(2),N(7)-dimethyl 5'-triphosphoguanosine)-ribonucleoside in snoRNA + S-adenosyl-L-methionine = a 5'-end (N(2),N(2),N(7)-trimethyl 5'-triphosphoguanosine)-ribonucleoside in snoRNA + S-adenosyl-L-homocysteine + H(+)</text>
        <dbReference type="Rhea" id="RHEA:78507"/>
        <dbReference type="Rhea" id="RHEA-COMP:19088"/>
        <dbReference type="Rhea" id="RHEA-COMP:19090"/>
        <dbReference type="ChEBI" id="CHEBI:15378"/>
        <dbReference type="ChEBI" id="CHEBI:57856"/>
        <dbReference type="ChEBI" id="CHEBI:59789"/>
        <dbReference type="ChEBI" id="CHEBI:167623"/>
        <dbReference type="ChEBI" id="CHEBI:172880"/>
    </reaction>
    <physiologicalReaction direction="left-to-right" evidence="3">
        <dbReference type="Rhea" id="RHEA:78508"/>
    </physiologicalReaction>
</comment>
<evidence type="ECO:0000256" key="6">
    <source>
        <dbReference type="ARBA" id="ARBA00049075"/>
    </source>
</evidence>
<evidence type="ECO:0000256" key="4">
    <source>
        <dbReference type="ARBA" id="ARBA00048740"/>
    </source>
</evidence>
<feature type="region of interest" description="Disordered" evidence="8">
    <location>
        <begin position="294"/>
        <end position="342"/>
    </location>
</feature>
<keyword evidence="10" id="KW-1185">Reference proteome</keyword>
<dbReference type="Proteomes" id="UP000557509">
    <property type="component" value="Unassembled WGS sequence"/>
</dbReference>
<comment type="catalytic activity">
    <reaction evidence="5">
        <text>a 5'-end (N(2),N(7)-dimethyl 5'-triphosphoguanosine)-ribonucleoside in snRNA + S-adenosyl-L-methionine = a 5'-end (N(2),N(2),N(7)-trimethyl 5'-triphosphoguanosine)-ribonucleoside in snRNA + S-adenosyl-L-homocysteine + H(+)</text>
        <dbReference type="Rhea" id="RHEA:78479"/>
        <dbReference type="Rhea" id="RHEA-COMP:19087"/>
        <dbReference type="Rhea" id="RHEA-COMP:19089"/>
        <dbReference type="ChEBI" id="CHEBI:15378"/>
        <dbReference type="ChEBI" id="CHEBI:57856"/>
        <dbReference type="ChEBI" id="CHEBI:59789"/>
        <dbReference type="ChEBI" id="CHEBI:167623"/>
        <dbReference type="ChEBI" id="CHEBI:172880"/>
    </reaction>
    <physiologicalReaction direction="left-to-right" evidence="5">
        <dbReference type="Rhea" id="RHEA:78480"/>
    </physiologicalReaction>
</comment>
<dbReference type="GO" id="GO:0071164">
    <property type="term" value="F:RNA cap trimethylguanosine synthase activity"/>
    <property type="evidence" value="ECO:0007669"/>
    <property type="project" value="TreeGrafter"/>
</dbReference>
<evidence type="ECO:0000313" key="10">
    <source>
        <dbReference type="Proteomes" id="UP000557509"/>
    </source>
</evidence>
<feature type="region of interest" description="Disordered" evidence="8">
    <location>
        <begin position="1"/>
        <end position="261"/>
    </location>
</feature>
<gene>
    <name evidence="9" type="ORF">TGRH88_026410</name>
</gene>
<feature type="compositionally biased region" description="Basic and acidic residues" evidence="8">
    <location>
        <begin position="1255"/>
        <end position="1270"/>
    </location>
</feature>
<dbReference type="SMR" id="A0A7J6K8T4"/>
<feature type="compositionally biased region" description="Basic residues" evidence="8">
    <location>
        <begin position="11"/>
        <end position="28"/>
    </location>
</feature>
<feature type="region of interest" description="Disordered" evidence="8">
    <location>
        <begin position="1183"/>
        <end position="1215"/>
    </location>
</feature>
<dbReference type="PANTHER" id="PTHR14741:SF32">
    <property type="entry name" value="TRIMETHYLGUANOSINE SYNTHASE"/>
    <property type="match status" value="1"/>
</dbReference>
<feature type="compositionally biased region" description="Basic and acidic residues" evidence="8">
    <location>
        <begin position="131"/>
        <end position="162"/>
    </location>
</feature>
<feature type="region of interest" description="Disordered" evidence="8">
    <location>
        <begin position="1045"/>
        <end position="1160"/>
    </location>
</feature>
<feature type="region of interest" description="Disordered" evidence="8">
    <location>
        <begin position="680"/>
        <end position="739"/>
    </location>
</feature>
<feature type="compositionally biased region" description="Basic and acidic residues" evidence="8">
    <location>
        <begin position="76"/>
        <end position="87"/>
    </location>
</feature>
<feature type="compositionally biased region" description="Polar residues" evidence="8">
    <location>
        <begin position="163"/>
        <end position="172"/>
    </location>
</feature>
<feature type="compositionally biased region" description="Basic and acidic residues" evidence="8">
    <location>
        <begin position="1288"/>
        <end position="1321"/>
    </location>
</feature>
<dbReference type="CDD" id="cd02440">
    <property type="entry name" value="AdoMet_MTases"/>
    <property type="match status" value="1"/>
</dbReference>
<accession>A0A7J6K8T4</accession>
<reference evidence="9 10" key="1">
    <citation type="submission" date="2020-03" db="EMBL/GenBank/DDBJ databases">
        <title>Genome sequence of Toxoplasma gondii RH-88 strain.</title>
        <authorList>
            <person name="Lorenzi H.A."/>
            <person name="Venepally P."/>
            <person name="Rozenberg A."/>
            <person name="Sibley D."/>
        </authorList>
    </citation>
    <scope>NUCLEOTIDE SEQUENCE [LARGE SCALE GENOMIC DNA]</scope>
    <source>
        <strain evidence="9 10">RH-88</strain>
    </source>
</reference>
<feature type="region of interest" description="Disordered" evidence="8">
    <location>
        <begin position="1250"/>
        <end position="1321"/>
    </location>
</feature>
<comment type="caution">
    <text evidence="9">The sequence shown here is derived from an EMBL/GenBank/DDBJ whole genome shotgun (WGS) entry which is preliminary data.</text>
</comment>
<feature type="compositionally biased region" description="Basic and acidic residues" evidence="8">
    <location>
        <begin position="1"/>
        <end position="10"/>
    </location>
</feature>
<evidence type="ECO:0000313" key="9">
    <source>
        <dbReference type="EMBL" id="KAF4643885.1"/>
    </source>
</evidence>
<feature type="compositionally biased region" description="Polar residues" evidence="8">
    <location>
        <begin position="615"/>
        <end position="624"/>
    </location>
</feature>
<evidence type="ECO:0000256" key="7">
    <source>
        <dbReference type="ARBA" id="ARBA00049790"/>
    </source>
</evidence>
<comment type="similarity">
    <text evidence="2">Belongs to the methyltransferase superfamily. Trimethylguanosine synthase family.</text>
</comment>
<dbReference type="InterPro" id="IPR029063">
    <property type="entry name" value="SAM-dependent_MTases_sf"/>
</dbReference>
<feature type="compositionally biased region" description="Basic and acidic residues" evidence="8">
    <location>
        <begin position="327"/>
        <end position="342"/>
    </location>
</feature>
<feature type="compositionally biased region" description="Basic and acidic residues" evidence="8">
    <location>
        <begin position="1343"/>
        <end position="1372"/>
    </location>
</feature>
<organism evidence="9 10">
    <name type="scientific">Toxoplasma gondii</name>
    <dbReference type="NCBI Taxonomy" id="5811"/>
    <lineage>
        <taxon>Eukaryota</taxon>
        <taxon>Sar</taxon>
        <taxon>Alveolata</taxon>
        <taxon>Apicomplexa</taxon>
        <taxon>Conoidasida</taxon>
        <taxon>Coccidia</taxon>
        <taxon>Eucoccidiorida</taxon>
        <taxon>Eimeriorina</taxon>
        <taxon>Sarcocystidae</taxon>
        <taxon>Toxoplasma</taxon>
    </lineage>
</organism>
<feature type="compositionally biased region" description="Basic and acidic residues" evidence="8">
    <location>
        <begin position="1520"/>
        <end position="1542"/>
    </location>
</feature>
<feature type="compositionally biased region" description="Acidic residues" evidence="8">
    <location>
        <begin position="1467"/>
        <end position="1480"/>
    </location>
</feature>
<feature type="compositionally biased region" description="Basic and acidic residues" evidence="8">
    <location>
        <begin position="524"/>
        <end position="554"/>
    </location>
</feature>
<feature type="region of interest" description="Disordered" evidence="8">
    <location>
        <begin position="524"/>
        <end position="629"/>
    </location>
</feature>
<feature type="compositionally biased region" description="Basic and acidic residues" evidence="8">
    <location>
        <begin position="94"/>
        <end position="104"/>
    </location>
</feature>
<dbReference type="PANTHER" id="PTHR14741">
    <property type="entry name" value="S-ADENOSYLMETHIONINE-DEPENDENT METHYLTRANSFERASE RELATED"/>
    <property type="match status" value="1"/>
</dbReference>
<keyword evidence="9" id="KW-0489">Methyltransferase</keyword>
<dbReference type="GO" id="GO:0005634">
    <property type="term" value="C:nucleus"/>
    <property type="evidence" value="ECO:0007669"/>
    <property type="project" value="TreeGrafter"/>
</dbReference>
<dbReference type="Pfam" id="PF09445">
    <property type="entry name" value="Methyltransf_15"/>
    <property type="match status" value="1"/>
</dbReference>
<dbReference type="EMBL" id="JAAUHK010000191">
    <property type="protein sequence ID" value="KAF4643885.1"/>
    <property type="molecule type" value="Genomic_DNA"/>
</dbReference>
<feature type="compositionally biased region" description="Basic and acidic residues" evidence="8">
    <location>
        <begin position="181"/>
        <end position="190"/>
    </location>
</feature>
<comment type="catalytic activity">
    <reaction evidence="6">
        <text>a 5'-end (N(7)-methyl 5'-triphosphoguanosine)-ribonucleoside in snRNA + S-adenosyl-L-methionine = a 5'-end (N(2),N(7)-dimethyl 5'-triphosphoguanosine)-ribonucleoside in snRNA + S-adenosyl-L-homocysteine + H(+)</text>
        <dbReference type="Rhea" id="RHEA:78471"/>
        <dbReference type="Rhea" id="RHEA-COMP:19085"/>
        <dbReference type="Rhea" id="RHEA-COMP:19087"/>
        <dbReference type="ChEBI" id="CHEBI:15378"/>
        <dbReference type="ChEBI" id="CHEBI:57856"/>
        <dbReference type="ChEBI" id="CHEBI:59789"/>
        <dbReference type="ChEBI" id="CHEBI:156461"/>
        <dbReference type="ChEBI" id="CHEBI:172880"/>
    </reaction>
    <physiologicalReaction direction="left-to-right" evidence="6">
        <dbReference type="Rhea" id="RHEA:78472"/>
    </physiologicalReaction>
</comment>
<keyword evidence="9" id="KW-0808">Transferase</keyword>
<feature type="compositionally biased region" description="Low complexity" evidence="8">
    <location>
        <begin position="225"/>
        <end position="259"/>
    </location>
</feature>
<feature type="compositionally biased region" description="Basic and acidic residues" evidence="8">
    <location>
        <begin position="1133"/>
        <end position="1149"/>
    </location>
</feature>
<evidence type="ECO:0000256" key="2">
    <source>
        <dbReference type="ARBA" id="ARBA00025783"/>
    </source>
</evidence>
<feature type="compositionally biased region" description="Basic and acidic residues" evidence="8">
    <location>
        <begin position="1481"/>
        <end position="1508"/>
    </location>
</feature>
<feature type="compositionally biased region" description="Basic and acidic residues" evidence="8">
    <location>
        <begin position="682"/>
        <end position="700"/>
    </location>
</feature>
<name>A0A7J6K8T4_TOXGO</name>
<feature type="region of interest" description="Disordered" evidence="8">
    <location>
        <begin position="1423"/>
        <end position="1562"/>
    </location>
</feature>
<comment type="catalytic activity">
    <reaction evidence="4">
        <text>a 5'-end (N(7)-methyl 5'-triphosphoguanosine)-ribonucleoside in snoRNA + S-adenosyl-L-methionine = a 5'-end (N(2),N(7)-dimethyl 5'-triphosphoguanosine)-ribonucleoside in snoRNA + S-adenosyl-L-homocysteine + H(+)</text>
        <dbReference type="Rhea" id="RHEA:78475"/>
        <dbReference type="Rhea" id="RHEA-COMP:19086"/>
        <dbReference type="Rhea" id="RHEA-COMP:19088"/>
        <dbReference type="ChEBI" id="CHEBI:15378"/>
        <dbReference type="ChEBI" id="CHEBI:57856"/>
        <dbReference type="ChEBI" id="CHEBI:59789"/>
        <dbReference type="ChEBI" id="CHEBI:156461"/>
        <dbReference type="ChEBI" id="CHEBI:172880"/>
    </reaction>
    <physiologicalReaction direction="left-to-right" evidence="4">
        <dbReference type="Rhea" id="RHEA:78476"/>
    </physiologicalReaction>
</comment>
<feature type="compositionally biased region" description="Basic and acidic residues" evidence="8">
    <location>
        <begin position="583"/>
        <end position="597"/>
    </location>
</feature>
<dbReference type="InterPro" id="IPR019012">
    <property type="entry name" value="RNA_cap_Gua-N2-MeTrfase"/>
</dbReference>
<feature type="compositionally biased region" description="Basic and acidic residues" evidence="8">
    <location>
        <begin position="1425"/>
        <end position="1466"/>
    </location>
</feature>
<feature type="compositionally biased region" description="Low complexity" evidence="8">
    <location>
        <begin position="701"/>
        <end position="716"/>
    </location>
</feature>
<proteinExistence type="inferred from homology"/>
<feature type="region of interest" description="Disordered" evidence="8">
    <location>
        <begin position="753"/>
        <end position="777"/>
    </location>
</feature>
<evidence type="ECO:0000256" key="3">
    <source>
        <dbReference type="ARBA" id="ARBA00047418"/>
    </source>
</evidence>
<dbReference type="Gene3D" id="3.40.50.150">
    <property type="entry name" value="Vaccinia Virus protein VP39"/>
    <property type="match status" value="1"/>
</dbReference>
<dbReference type="VEuPathDB" id="ToxoDB:TGME49_285520"/>
<evidence type="ECO:0000256" key="1">
    <source>
        <dbReference type="ARBA" id="ARBA00018517"/>
    </source>
</evidence>
<sequence length="1659" mass="181498">MRRDTREARRTARPRGSWRTRPQKKRSRELRFSAENATHRERYERITNAEEGGDSRDMLASRDGRRPNAEEEEPESEQKDEEKKEGGGEQCEGEEAKPVSESRWQDLASDAETKSIGGGKRKRNLGSGGDSRNERGDRESLQNPEKETGFRGDSTTRLRETTRGSPEQQTPGGQAGRSRRRSPEESESKTRRGKRRKTRSGESENTESVGDEELLQTCEEIPRASSPSSFSPVFPSLCVSSPSVASSVPSSCHSPSSRVFQSAVRDAFGESEKRRRPPSRLLLLPSAFSSPADLSSLPLETDEATERSLSSRRRGLAKKALSSSLSEAERDKDAGSNDPSSVKDPKRFTLFHRFDQGIQLDEDMLWSVSYEDMALQMASCCSCPLLWDAFGGVAGNATHFARGFCGFVVCSELSPERVRMAKHNVSVYGRQVASRVDFVLGDFRHLSSRIFRRGTFDGIFLAPPWGGPAYQASPVFNLRRLGANLDAFDIVRNAARLAPSAALYLPRNTRLGDIQEFAELFDSSRKGDRESDAGRTDAFLRDEGERLKNDDAKRKTGAPVSKALSFAPPGPPAEPRSPTAAAIHKEERKAEGEEGNKKTGSLRTSQEETREEGQPSASCSSDPQTNEDELCRSLDASGASPAPALAVVLLHANRLQFGQKAPKLKFEKGDLWSKATLTTAERQQEREAGRRFFHPGKEDASAWSSESGETTSGEAGKATADSERIAKGGETQDATGDRVSDCARMMGEVEKVTVGGEPQEASAFESALSPGSPSSLRPRVTSCFDENAFLGVSACGIVACPRCARRAYGRRKSQVTAEKEVREEREQTEEVPDFHREAEELDCSARTADMVDASWEPWRALCPFQGGDNWREEDSNSASRDRPVDVPLVRSASLPSSPPSWRWKLVGITVYLGDFARRLYSEVASSPSSSFFVSSSSPLSSSGVPSSVSSLSARSSEAYLFSPVAGPHLSPCGSSAFPFPSVAGPLSLSQPTDATTRVLAVLQSLGRASLHLLGLMPPRSLPQFGVSASLPRYFFPPLISCRSASGGGDGREATGAPLAVGDRTAGETQDERNAEEDQTLKARKRRNAFSPRSPGHVEGLGEGQQQGTHGRQDSPTAPLVLSPFGVPLSLLPPDDRAPDKAPERPDCSRTGDAAEDQSAAVRVSSSLRGRRFVTVGRAKPVPLGGGCRTVSQSREAEGEGSHVQTPQGRKRRRSETANAIELHTLPSLSSERKQLHSWVYGGFVPSWTEGGSEGELDKSHAKPKVGKEASGHSPACRSSGEATEEEEEQRRAVQRPEDGEGEKGETEVGKAAETRDRDKETSQLLWKASRLLLSLEVKAQSRKQGEGEEVQEGKESKEHVPNGASRGDEKGIERSAAERVQFFLLPAKQLSSIFLHLFLAAVVERTLDVRGVDPRQNVIWSRYADQGEREHGDSSARGRQTKESRKPEEAARKRTRRAADCPSSEREAEEEEEEEEEDTEEKQKVEGERRDLQMRRCHVVDEGNRSRMADSAGVGNPSNKGEERRYAAEEERECGARAEGRQTRSGQSVSAERDTDLHPSSGTTLLVNSLFIGTAKAAIERAFPQFSDVLMDGDVESGRQLPENAEAKQSETLLKNEGERRPSLHVAREIACSLMNNSSFQWILNLHVERLVSILAACK</sequence>
<evidence type="ECO:0000256" key="8">
    <source>
        <dbReference type="SAM" id="MobiDB-lite"/>
    </source>
</evidence>